<reference evidence="10 11" key="1">
    <citation type="journal article" date="2014" name="Genome Announc.">
        <title>Draft Genome Sequence of Petroleum Oil-Degrading Marine Bacterium Pseudomonas taeanensis Strain MS-3, Isolated from a Crude Oil-Contaminated Seashore.</title>
        <authorList>
            <person name="Lee S.Y."/>
            <person name="Kim S.H."/>
            <person name="Lee D.G."/>
            <person name="Shin S."/>
            <person name="Yun S.H."/>
            <person name="Choi C.W."/>
            <person name="Chung Y.H."/>
            <person name="Choi J.S."/>
            <person name="Kahng H.Y."/>
            <person name="Kim S.I."/>
        </authorList>
    </citation>
    <scope>NUCLEOTIDE SEQUENCE [LARGE SCALE GENOMIC DNA]</scope>
    <source>
        <strain evidence="10 11">MS-3</strain>
    </source>
</reference>
<dbReference type="CDD" id="cd03411">
    <property type="entry name" value="Ferrochelatase_N"/>
    <property type="match status" value="1"/>
</dbReference>
<dbReference type="PANTHER" id="PTHR11108">
    <property type="entry name" value="FERROCHELATASE"/>
    <property type="match status" value="1"/>
</dbReference>
<dbReference type="InterPro" id="IPR033644">
    <property type="entry name" value="Ferrochelatase_C"/>
</dbReference>
<evidence type="ECO:0000313" key="10">
    <source>
        <dbReference type="EMBL" id="KFX69572.1"/>
    </source>
</evidence>
<dbReference type="OrthoDB" id="9809741at2"/>
<evidence type="ECO:0000256" key="8">
    <source>
        <dbReference type="HAMAP-Rule" id="MF_00323"/>
    </source>
</evidence>
<dbReference type="EC" id="4.98.1.1" evidence="8"/>
<dbReference type="GO" id="GO:0004325">
    <property type="term" value="F:ferrochelatase activity"/>
    <property type="evidence" value="ECO:0007669"/>
    <property type="project" value="UniProtKB-UniRule"/>
</dbReference>
<dbReference type="PANTHER" id="PTHR11108:SF1">
    <property type="entry name" value="FERROCHELATASE, MITOCHONDRIAL"/>
    <property type="match status" value="1"/>
</dbReference>
<evidence type="ECO:0000256" key="2">
    <source>
        <dbReference type="ARBA" id="ARBA00022723"/>
    </source>
</evidence>
<dbReference type="eggNOG" id="COG0276">
    <property type="taxonomic scope" value="Bacteria"/>
</dbReference>
<dbReference type="HAMAP" id="MF_00323">
    <property type="entry name" value="Ferrochelatase"/>
    <property type="match status" value="1"/>
</dbReference>
<dbReference type="EMBL" id="AWSQ01000002">
    <property type="protein sequence ID" value="KFX69572.1"/>
    <property type="molecule type" value="Genomic_DNA"/>
</dbReference>
<organism evidence="10 11">
    <name type="scientific">Pseudomonas taeanensis MS-3</name>
    <dbReference type="NCBI Taxonomy" id="1395571"/>
    <lineage>
        <taxon>Bacteria</taxon>
        <taxon>Pseudomonadati</taxon>
        <taxon>Pseudomonadota</taxon>
        <taxon>Gammaproteobacteria</taxon>
        <taxon>Pseudomonadales</taxon>
        <taxon>Pseudomonadaceae</taxon>
        <taxon>Pseudomonas</taxon>
    </lineage>
</organism>
<feature type="binding site" evidence="8">
    <location>
        <position position="292"/>
    </location>
    <ligand>
        <name>Fe(2+)</name>
        <dbReference type="ChEBI" id="CHEBI:29033"/>
    </ligand>
</feature>
<comment type="similarity">
    <text evidence="1 8 9">Belongs to the ferrochelatase family.</text>
</comment>
<dbReference type="RefSeq" id="WP_025164816.1">
    <property type="nucleotide sequence ID" value="NZ_AWSQ01000002.1"/>
</dbReference>
<evidence type="ECO:0000256" key="9">
    <source>
        <dbReference type="RuleBase" id="RU004185"/>
    </source>
</evidence>
<dbReference type="Pfam" id="PF00762">
    <property type="entry name" value="Ferrochelatase"/>
    <property type="match status" value="1"/>
</dbReference>
<evidence type="ECO:0000256" key="5">
    <source>
        <dbReference type="ARBA" id="ARBA00023239"/>
    </source>
</evidence>
<evidence type="ECO:0000256" key="6">
    <source>
        <dbReference type="ARBA" id="ARBA00023244"/>
    </source>
</evidence>
<dbReference type="GO" id="GO:0046872">
    <property type="term" value="F:metal ion binding"/>
    <property type="evidence" value="ECO:0007669"/>
    <property type="project" value="UniProtKB-KW"/>
</dbReference>
<keyword evidence="8" id="KW-0963">Cytoplasm</keyword>
<keyword evidence="11" id="KW-1185">Reference proteome</keyword>
<comment type="catalytic activity">
    <reaction evidence="8">
        <text>heme b + 2 H(+) = protoporphyrin IX + Fe(2+)</text>
        <dbReference type="Rhea" id="RHEA:22584"/>
        <dbReference type="ChEBI" id="CHEBI:15378"/>
        <dbReference type="ChEBI" id="CHEBI:29033"/>
        <dbReference type="ChEBI" id="CHEBI:57306"/>
        <dbReference type="ChEBI" id="CHEBI:60344"/>
        <dbReference type="EC" id="4.98.1.1"/>
    </reaction>
</comment>
<dbReference type="CDD" id="cd00419">
    <property type="entry name" value="Ferrochelatase_C"/>
    <property type="match status" value="1"/>
</dbReference>
<keyword evidence="2 8" id="KW-0479">Metal-binding</keyword>
<evidence type="ECO:0000256" key="7">
    <source>
        <dbReference type="ARBA" id="ARBA00024536"/>
    </source>
</evidence>
<keyword evidence="3 8" id="KW-0408">Iron</keyword>
<dbReference type="InterPro" id="IPR033659">
    <property type="entry name" value="Ferrochelatase_N"/>
</dbReference>
<dbReference type="SUPFAM" id="SSF53800">
    <property type="entry name" value="Chelatase"/>
    <property type="match status" value="1"/>
</dbReference>
<keyword evidence="6 8" id="KW-0627">Porphyrin biosynthesis</keyword>
<dbReference type="GO" id="GO:0006783">
    <property type="term" value="P:heme biosynthetic process"/>
    <property type="evidence" value="ECO:0007669"/>
    <property type="project" value="UniProtKB-UniRule"/>
</dbReference>
<comment type="subcellular location">
    <subcellularLocation>
        <location evidence="8">Cytoplasm</location>
    </subcellularLocation>
</comment>
<sequence>MTDHALLLVNLGSPASTEVADVRRYLNQFLMDPYVIDLPWPVRRLLVSLILIKRPAQSAHAYASIWWPEGSPLVVLSRRLQQAIQAQWRHGPVELAMRYGQPSIESALLRLAEQGIQQVTLAPLYPQFADSTVTTVIEEAKRVVRAHNLNLRIAVLPPFYDQPEYLDALVDSAKPYLQQPFDHLLLSFHGLPERHLHKLDPSGHCLQGADCCRTASPEVLAHCYRAQCLRSAAAFASRLGLGPEQWSVSFQSRLGRAKWIEPYTETRLDELGKQGVKKLLVMCPAFVADCIETLEEIGDRGLEQFQAAGGESLQLVPCLNDHPSWVAALNSLSERAPLML</sequence>
<dbReference type="Gene3D" id="3.40.50.1400">
    <property type="match status" value="2"/>
</dbReference>
<comment type="pathway">
    <text evidence="8">Porphyrin-containing compound metabolism; protoheme biosynthesis; protoheme from protoporphyrin-IX: step 1/1.</text>
</comment>
<comment type="caution">
    <text evidence="10">The sequence shown here is derived from an EMBL/GenBank/DDBJ whole genome shotgun (WGS) entry which is preliminary data.</text>
</comment>
<dbReference type="UniPathway" id="UPA00252">
    <property type="reaction ID" value="UER00325"/>
</dbReference>
<evidence type="ECO:0000313" key="11">
    <source>
        <dbReference type="Proteomes" id="UP000030063"/>
    </source>
</evidence>
<evidence type="ECO:0000256" key="4">
    <source>
        <dbReference type="ARBA" id="ARBA00023133"/>
    </source>
</evidence>
<dbReference type="AlphaFoldDB" id="A0A0A1YI13"/>
<comment type="function">
    <text evidence="8">Catalyzes the ferrous insertion into protoporphyrin IX.</text>
</comment>
<name>A0A0A1YI13_9PSED</name>
<dbReference type="Proteomes" id="UP000030063">
    <property type="component" value="Unassembled WGS sequence"/>
</dbReference>
<keyword evidence="4 8" id="KW-0350">Heme biosynthesis</keyword>
<dbReference type="GO" id="GO:0005737">
    <property type="term" value="C:cytoplasm"/>
    <property type="evidence" value="ECO:0007669"/>
    <property type="project" value="UniProtKB-SubCell"/>
</dbReference>
<dbReference type="STRING" id="1395571.TMS3_0108605"/>
<protein>
    <recommendedName>
        <fullName evidence="8">Ferrochelatase</fullName>
        <ecNumber evidence="8">4.98.1.1</ecNumber>
    </recommendedName>
    <alternativeName>
        <fullName evidence="8">Heme synthase</fullName>
    </alternativeName>
    <alternativeName>
        <fullName evidence="8">Protoheme ferro-lyase</fullName>
    </alternativeName>
</protein>
<evidence type="ECO:0000256" key="3">
    <source>
        <dbReference type="ARBA" id="ARBA00023004"/>
    </source>
</evidence>
<gene>
    <name evidence="8" type="primary">hemH</name>
    <name evidence="10" type="ORF">TMS3_0108605</name>
</gene>
<evidence type="ECO:0000256" key="1">
    <source>
        <dbReference type="ARBA" id="ARBA00007718"/>
    </source>
</evidence>
<keyword evidence="5 8" id="KW-0456">Lyase</keyword>
<accession>A0A0A1YI13</accession>
<dbReference type="InterPro" id="IPR001015">
    <property type="entry name" value="Ferrochelatase"/>
</dbReference>
<feature type="binding site" evidence="8">
    <location>
        <position position="189"/>
    </location>
    <ligand>
        <name>Fe(2+)</name>
        <dbReference type="ChEBI" id="CHEBI:29033"/>
    </ligand>
</feature>
<proteinExistence type="inferred from homology"/>
<comment type="catalytic activity">
    <reaction evidence="7">
        <text>Fe-coproporphyrin III + 2 H(+) = coproporphyrin III + Fe(2+)</text>
        <dbReference type="Rhea" id="RHEA:49572"/>
        <dbReference type="ChEBI" id="CHEBI:15378"/>
        <dbReference type="ChEBI" id="CHEBI:29033"/>
        <dbReference type="ChEBI" id="CHEBI:68438"/>
        <dbReference type="ChEBI" id="CHEBI:131725"/>
        <dbReference type="EC" id="4.99.1.9"/>
    </reaction>
    <physiologicalReaction direction="right-to-left" evidence="7">
        <dbReference type="Rhea" id="RHEA:49574"/>
    </physiologicalReaction>
</comment>
<dbReference type="NCBIfam" id="TIGR00109">
    <property type="entry name" value="hemH"/>
    <property type="match status" value="1"/>
</dbReference>